<dbReference type="SUPFAM" id="SSF56059">
    <property type="entry name" value="Glutathione synthetase ATP-binding domain-like"/>
    <property type="match status" value="1"/>
</dbReference>
<dbReference type="PROSITE" id="PS51221">
    <property type="entry name" value="TTL"/>
    <property type="match status" value="1"/>
</dbReference>
<protein>
    <submittedName>
        <fullName evidence="1">Tubulin-tyrosine ligase</fullName>
    </submittedName>
</protein>
<dbReference type="Proteomes" id="UP001222087">
    <property type="component" value="Chromosome"/>
</dbReference>
<keyword evidence="1" id="KW-0436">Ligase</keyword>
<dbReference type="GO" id="GO:0016874">
    <property type="term" value="F:ligase activity"/>
    <property type="evidence" value="ECO:0007669"/>
    <property type="project" value="UniProtKB-KW"/>
</dbReference>
<dbReference type="EMBL" id="CP119078">
    <property type="protein sequence ID" value="WED43099.1"/>
    <property type="molecule type" value="Genomic_DNA"/>
</dbReference>
<dbReference type="Gene3D" id="3.30.470.20">
    <property type="entry name" value="ATP-grasp fold, B domain"/>
    <property type="match status" value="1"/>
</dbReference>
<keyword evidence="2" id="KW-1185">Reference proteome</keyword>
<dbReference type="RefSeq" id="WP_275088913.1">
    <property type="nucleotide sequence ID" value="NZ_CP119078.1"/>
</dbReference>
<evidence type="ECO:0000313" key="2">
    <source>
        <dbReference type="Proteomes" id="UP001222087"/>
    </source>
</evidence>
<reference evidence="1 2" key="1">
    <citation type="submission" date="2023-02" db="EMBL/GenBank/DDBJ databases">
        <title>Genome Sequence of L. cardiaca H63T.</title>
        <authorList>
            <person name="Lopez A.E."/>
            <person name="Cianciotto N.P."/>
        </authorList>
    </citation>
    <scope>NUCLEOTIDE SEQUENCE [LARGE SCALE GENOMIC DNA]</scope>
    <source>
        <strain evidence="1 2">H63</strain>
    </source>
</reference>
<sequence>MLKFLKGQHLHFSLKPNQSPTHYNLHRYLKVLGWHPSRFKWQVDFGDRNLQFHLAAAQCLEFKHLLAQLTNKYCPEVMPLTYCVNDTNWPLVLEQIADNHYLRAEDYYNQVDNLVWILKPALLNNGKEIKIFEKLSQLEAHFLSSERLGGEHVLQQYITEPHLLRPPEGHKYSIRMFVVLTNYAGVYLYPRGYFNVALHPFQGKQFTDLRSHLTNEHLHDEEENVVQIPSWRFDFFTSFYPEIKAIIAATIKGLQQQYPQAFVCSRNPTLAIFGFDFMVDKNQRIWLLEANHGPCFPVGDEHPLQKYLYYDFWQAFITSFVLPIASQKPLEFSHDELFDLI</sequence>
<organism evidence="1 2">
    <name type="scientific">Legionella cardiaca</name>
    <dbReference type="NCBI Taxonomy" id="1071983"/>
    <lineage>
        <taxon>Bacteria</taxon>
        <taxon>Pseudomonadati</taxon>
        <taxon>Pseudomonadota</taxon>
        <taxon>Gammaproteobacteria</taxon>
        <taxon>Legionellales</taxon>
        <taxon>Legionellaceae</taxon>
        <taxon>Legionella</taxon>
    </lineage>
</organism>
<proteinExistence type="predicted"/>
<dbReference type="PANTHER" id="PTHR46069:SF1">
    <property type="entry name" value="CHROMOSOME UNDETERMINED SCAFFOLD_125, WHOLE GENOME SHOTGUN SEQUENCE"/>
    <property type="match status" value="1"/>
</dbReference>
<accession>A0ABY8AQX9</accession>
<dbReference type="PANTHER" id="PTHR46069">
    <property type="entry name" value="TUBULIN TYROSINE LIGASE"/>
    <property type="match status" value="1"/>
</dbReference>
<dbReference type="InterPro" id="IPR004344">
    <property type="entry name" value="TTL/TTLL_fam"/>
</dbReference>
<gene>
    <name evidence="1" type="ORF">PXX05_14550</name>
</gene>
<evidence type="ECO:0000313" key="1">
    <source>
        <dbReference type="EMBL" id="WED43099.1"/>
    </source>
</evidence>
<dbReference type="Pfam" id="PF03133">
    <property type="entry name" value="TTL"/>
    <property type="match status" value="1"/>
</dbReference>
<name>A0ABY8AQX9_9GAMM</name>